<reference evidence="2 3" key="1">
    <citation type="submission" date="2018-03" db="EMBL/GenBank/DDBJ databases">
        <authorList>
            <person name="Keele B.F."/>
        </authorList>
    </citation>
    <scope>NUCLEOTIDE SEQUENCE [LARGE SCALE GENOMIC DNA]</scope>
    <source>
        <strain evidence="2 3">CECT 8504</strain>
    </source>
</reference>
<gene>
    <name evidence="2" type="ORF">PAA8504_03880</name>
</gene>
<evidence type="ECO:0000259" key="1">
    <source>
        <dbReference type="Pfam" id="PF01796"/>
    </source>
</evidence>
<dbReference type="InterPro" id="IPR002878">
    <property type="entry name" value="ChsH2_C"/>
</dbReference>
<dbReference type="InterPro" id="IPR052513">
    <property type="entry name" value="Thioester_dehydratase-like"/>
</dbReference>
<accession>A0A2R8C0T7</accession>
<organism evidence="2 3">
    <name type="scientific">Palleronia abyssalis</name>
    <dbReference type="NCBI Taxonomy" id="1501240"/>
    <lineage>
        <taxon>Bacteria</taxon>
        <taxon>Pseudomonadati</taxon>
        <taxon>Pseudomonadota</taxon>
        <taxon>Alphaproteobacteria</taxon>
        <taxon>Rhodobacterales</taxon>
        <taxon>Roseobacteraceae</taxon>
        <taxon>Palleronia</taxon>
    </lineage>
</organism>
<dbReference type="EMBL" id="ONZF01000013">
    <property type="protein sequence ID" value="SPJ26024.1"/>
    <property type="molecule type" value="Genomic_DNA"/>
</dbReference>
<evidence type="ECO:0000313" key="3">
    <source>
        <dbReference type="Proteomes" id="UP000244912"/>
    </source>
</evidence>
<dbReference type="Proteomes" id="UP000244912">
    <property type="component" value="Unassembled WGS sequence"/>
</dbReference>
<dbReference type="PANTHER" id="PTHR34075">
    <property type="entry name" value="BLR3430 PROTEIN"/>
    <property type="match status" value="1"/>
</dbReference>
<sequence>MDDTGAEAQYLRNLSDGRFMLQRDEASGQAVFPPRLRRPGDGAALGPWMEMSGRGTVHAVTIQQKRDAAPRAIILVDLEEGGRMLSQITNADPAKVTIGMPVRAVIVAEADPPHILFTPAGDSS</sequence>
<evidence type="ECO:0000313" key="2">
    <source>
        <dbReference type="EMBL" id="SPJ26024.1"/>
    </source>
</evidence>
<dbReference type="InterPro" id="IPR012340">
    <property type="entry name" value="NA-bd_OB-fold"/>
</dbReference>
<proteinExistence type="predicted"/>
<dbReference type="PANTHER" id="PTHR34075:SF5">
    <property type="entry name" value="BLR3430 PROTEIN"/>
    <property type="match status" value="1"/>
</dbReference>
<keyword evidence="3" id="KW-1185">Reference proteome</keyword>
<protein>
    <recommendedName>
        <fullName evidence="1">ChsH2 C-terminal OB-fold domain-containing protein</fullName>
    </recommendedName>
</protein>
<feature type="domain" description="ChsH2 C-terminal OB-fold" evidence="1">
    <location>
        <begin position="48"/>
        <end position="106"/>
    </location>
</feature>
<name>A0A2R8C0T7_9RHOB</name>
<dbReference type="SUPFAM" id="SSF50249">
    <property type="entry name" value="Nucleic acid-binding proteins"/>
    <property type="match status" value="1"/>
</dbReference>
<dbReference type="AlphaFoldDB" id="A0A2R8C0T7"/>
<dbReference type="Pfam" id="PF01796">
    <property type="entry name" value="OB_ChsH2_C"/>
    <property type="match status" value="1"/>
</dbReference>
<dbReference type="RefSeq" id="WP_108895742.1">
    <property type="nucleotide sequence ID" value="NZ_ONZF01000013.1"/>
</dbReference>